<dbReference type="Pfam" id="PF10318">
    <property type="entry name" value="7TM_GPCR_Srh"/>
    <property type="match status" value="1"/>
</dbReference>
<dbReference type="InterPro" id="IPR019422">
    <property type="entry name" value="7TM_GPCR_serpentine_rcpt_Srh"/>
</dbReference>
<feature type="transmembrane region" description="Helical" evidence="1">
    <location>
        <begin position="211"/>
        <end position="233"/>
    </location>
</feature>
<organism evidence="4 6">
    <name type="scientific">Bursaphelenchus xylophilus</name>
    <name type="common">Pinewood nematode worm</name>
    <name type="synonym">Aphelenchoides xylophilus</name>
    <dbReference type="NCBI Taxonomy" id="6326"/>
    <lineage>
        <taxon>Eukaryota</taxon>
        <taxon>Metazoa</taxon>
        <taxon>Ecdysozoa</taxon>
        <taxon>Nematoda</taxon>
        <taxon>Chromadorea</taxon>
        <taxon>Rhabditida</taxon>
        <taxon>Tylenchina</taxon>
        <taxon>Tylenchomorpha</taxon>
        <taxon>Aphelenchoidea</taxon>
        <taxon>Aphelenchoididae</taxon>
        <taxon>Bursaphelenchus</taxon>
    </lineage>
</organism>
<dbReference type="AlphaFoldDB" id="A0A1I7RKA6"/>
<sequence>MGILLNTTEFPSDQLLAVYHVYEYAIFVFTFVVVGYTLTVIFMTSAKGLSKYKWYLVHGLVWGICFDAMAGLIGAVTLFPIPCYYGINVSASIGGKLQMVYFFVGVNCAMGKAYATLIQFEYRFQQALPLDSWYRTRLGFLHGKYELTICVVFYCFILLTLYTPWIAYFPNQEDQRSFLSNMDPVVAMVYTRHPNTICFASGLSNLAVNIFAFWMFFYAFSEMTLLVFIHLSIHRQKLKAQTYRLQIMLFWSLTAQMAAFITFFVAPGILFLAGGSCGIRNMPRITVYCFFFFVTHTTVDSFLILYFIKPYRQAVFHVFGRYIDLKGIKIVYPRLYSSTAEATTVTVQGKKERPTPTPPHRNDLYPLCK</sequence>
<evidence type="ECO:0000256" key="1">
    <source>
        <dbReference type="SAM" id="Phobius"/>
    </source>
</evidence>
<dbReference type="PANTHER" id="PTHR22941">
    <property type="entry name" value="SERPENTINE RECEPTOR"/>
    <property type="match status" value="1"/>
</dbReference>
<dbReference type="WBParaSite" id="BXY_0113900.1">
    <property type="protein sequence ID" value="BXY_0113900.1"/>
    <property type="gene ID" value="BXY_0113900"/>
</dbReference>
<evidence type="ECO:0000313" key="4">
    <source>
        <dbReference type="Proteomes" id="UP000095284"/>
    </source>
</evidence>
<evidence type="ECO:0000313" key="3">
    <source>
        <dbReference type="EMBL" id="CAG9131400.1"/>
    </source>
</evidence>
<feature type="transmembrane region" description="Helical" evidence="1">
    <location>
        <begin position="24"/>
        <end position="43"/>
    </location>
</feature>
<dbReference type="Proteomes" id="UP000659654">
    <property type="component" value="Unassembled WGS sequence"/>
</dbReference>
<keyword evidence="1" id="KW-1133">Transmembrane helix</keyword>
<name>A0A1I7RKA6_BURXY</name>
<feature type="transmembrane region" description="Helical" evidence="1">
    <location>
        <begin position="245"/>
        <end position="273"/>
    </location>
</feature>
<reference evidence="3" key="2">
    <citation type="submission" date="2020-08" db="EMBL/GenBank/DDBJ databases">
        <authorList>
            <person name="Kikuchi T."/>
        </authorList>
    </citation>
    <scope>NUCLEOTIDE SEQUENCE</scope>
    <source>
        <strain evidence="2">Ka4C1</strain>
    </source>
</reference>
<reference evidence="6" key="1">
    <citation type="submission" date="2016-11" db="UniProtKB">
        <authorList>
            <consortium name="WormBaseParasite"/>
        </authorList>
    </citation>
    <scope>IDENTIFICATION</scope>
</reference>
<dbReference type="EMBL" id="CAJFDI010000006">
    <property type="protein sequence ID" value="CAD5235178.1"/>
    <property type="molecule type" value="Genomic_DNA"/>
</dbReference>
<evidence type="ECO:0000313" key="6">
    <source>
        <dbReference type="WBParaSite" id="BXY_0113900.1"/>
    </source>
</evidence>
<dbReference type="OrthoDB" id="5873607at2759"/>
<dbReference type="InterPro" id="IPR053220">
    <property type="entry name" value="Nematode_rcpt-like_serp_H"/>
</dbReference>
<dbReference type="Proteomes" id="UP000582659">
    <property type="component" value="Unassembled WGS sequence"/>
</dbReference>
<proteinExistence type="predicted"/>
<feature type="transmembrane region" description="Helical" evidence="1">
    <location>
        <begin position="55"/>
        <end position="79"/>
    </location>
</feature>
<dbReference type="Proteomes" id="UP000095284">
    <property type="component" value="Unplaced"/>
</dbReference>
<dbReference type="EMBL" id="CAJFCV020000006">
    <property type="protein sequence ID" value="CAG9131400.1"/>
    <property type="molecule type" value="Genomic_DNA"/>
</dbReference>
<evidence type="ECO:0000313" key="5">
    <source>
        <dbReference type="Proteomes" id="UP000659654"/>
    </source>
</evidence>
<feature type="transmembrane region" description="Helical" evidence="1">
    <location>
        <begin position="145"/>
        <end position="168"/>
    </location>
</feature>
<feature type="transmembrane region" description="Helical" evidence="1">
    <location>
        <begin position="285"/>
        <end position="308"/>
    </location>
</feature>
<protein>
    <submittedName>
        <fullName evidence="2">(pine wood nematode) hypothetical protein</fullName>
    </submittedName>
</protein>
<evidence type="ECO:0000313" key="2">
    <source>
        <dbReference type="EMBL" id="CAD5235178.1"/>
    </source>
</evidence>
<dbReference type="PANTHER" id="PTHR22941:SF26">
    <property type="entry name" value="SERPENTINE RECEPTOR, CLASS H"/>
    <property type="match status" value="1"/>
</dbReference>
<keyword evidence="1" id="KW-0812">Transmembrane</keyword>
<accession>A0A1I7RKA6</accession>
<keyword evidence="1" id="KW-0472">Membrane</keyword>
<keyword evidence="5" id="KW-1185">Reference proteome</keyword>
<gene>
    <name evidence="2" type="ORF">BXYJ_LOCUS15269</name>
</gene>
<feature type="transmembrane region" description="Helical" evidence="1">
    <location>
        <begin position="99"/>
        <end position="124"/>
    </location>
</feature>